<feature type="domain" description="Zinc knuckle CX2CX4HX4C" evidence="1">
    <location>
        <begin position="67"/>
        <end position="113"/>
    </location>
</feature>
<dbReference type="Proteomes" id="UP001497516">
    <property type="component" value="Chromosome 6"/>
</dbReference>
<evidence type="ECO:0000259" key="1">
    <source>
        <dbReference type="Pfam" id="PF14392"/>
    </source>
</evidence>
<protein>
    <recommendedName>
        <fullName evidence="1">Zinc knuckle CX2CX4HX4C domain-containing protein</fullName>
    </recommendedName>
</protein>
<evidence type="ECO:0000313" key="2">
    <source>
        <dbReference type="EMBL" id="CAL1398424.1"/>
    </source>
</evidence>
<dbReference type="EMBL" id="OZ034819">
    <property type="protein sequence ID" value="CAL1398424.1"/>
    <property type="molecule type" value="Genomic_DNA"/>
</dbReference>
<evidence type="ECO:0000313" key="3">
    <source>
        <dbReference type="Proteomes" id="UP001497516"/>
    </source>
</evidence>
<gene>
    <name evidence="2" type="ORF">LTRI10_LOCUS38657</name>
</gene>
<organism evidence="2 3">
    <name type="scientific">Linum trigynum</name>
    <dbReference type="NCBI Taxonomy" id="586398"/>
    <lineage>
        <taxon>Eukaryota</taxon>
        <taxon>Viridiplantae</taxon>
        <taxon>Streptophyta</taxon>
        <taxon>Embryophyta</taxon>
        <taxon>Tracheophyta</taxon>
        <taxon>Spermatophyta</taxon>
        <taxon>Magnoliopsida</taxon>
        <taxon>eudicotyledons</taxon>
        <taxon>Gunneridae</taxon>
        <taxon>Pentapetalae</taxon>
        <taxon>rosids</taxon>
        <taxon>fabids</taxon>
        <taxon>Malpighiales</taxon>
        <taxon>Linaceae</taxon>
        <taxon>Linum</taxon>
    </lineage>
</organism>
<keyword evidence="3" id="KW-1185">Reference proteome</keyword>
<dbReference type="PANTHER" id="PTHR31286:SF167">
    <property type="entry name" value="OS09G0268800 PROTEIN"/>
    <property type="match status" value="1"/>
</dbReference>
<reference evidence="2 3" key="1">
    <citation type="submission" date="2024-04" db="EMBL/GenBank/DDBJ databases">
        <authorList>
            <person name="Fracassetti M."/>
        </authorList>
    </citation>
    <scope>NUCLEOTIDE SEQUENCE [LARGE SCALE GENOMIC DNA]</scope>
</reference>
<sequence>MQADAFKQPNLEDFYVMEIWIQIHSIPAALRTNEMIHKIGARFGKLIWIDSIRENAWNDVLPIRVGIDIRTPLRKELKLNLKGTIRTYEVKYEKIPMYCFSCGLLGHPKLTCPNPPLDGKDLVGPELRVNMAKIKPWQSRLEREEDGDLWQALRTKFDREVVTSRMQIEEAEQRKRMRMIVWLQ</sequence>
<name>A0AAV2FK73_9ROSI</name>
<dbReference type="PANTHER" id="PTHR31286">
    <property type="entry name" value="GLYCINE-RICH CELL WALL STRUCTURAL PROTEIN 1.8-LIKE"/>
    <property type="match status" value="1"/>
</dbReference>
<accession>A0AAV2FK73</accession>
<dbReference type="AlphaFoldDB" id="A0AAV2FK73"/>
<dbReference type="InterPro" id="IPR040256">
    <property type="entry name" value="At4g02000-like"/>
</dbReference>
<dbReference type="InterPro" id="IPR025836">
    <property type="entry name" value="Zn_knuckle_CX2CX4HX4C"/>
</dbReference>
<proteinExistence type="predicted"/>
<dbReference type="Pfam" id="PF14392">
    <property type="entry name" value="zf-CCHC_4"/>
    <property type="match status" value="1"/>
</dbReference>